<dbReference type="InterPro" id="IPR014347">
    <property type="entry name" value="Tautomerase/MIF_sf"/>
</dbReference>
<dbReference type="AlphaFoldDB" id="A0A0C1QLP9"/>
<evidence type="ECO:0000313" key="7">
    <source>
        <dbReference type="Proteomes" id="UP000031258"/>
    </source>
</evidence>
<dbReference type="Proteomes" id="UP000031258">
    <property type="component" value="Unassembled WGS sequence"/>
</dbReference>
<dbReference type="PANTHER" id="PTHR35530:SF1">
    <property type="entry name" value="2-HYDROXYMUCONATE TAUTOMERASE"/>
    <property type="match status" value="1"/>
</dbReference>
<evidence type="ECO:0000259" key="5">
    <source>
        <dbReference type="Pfam" id="PF01361"/>
    </source>
</evidence>
<dbReference type="InterPro" id="IPR004370">
    <property type="entry name" value="4-OT-like_dom"/>
</dbReference>
<evidence type="ECO:0000256" key="3">
    <source>
        <dbReference type="PIRSR" id="PIRSR618191-1"/>
    </source>
</evidence>
<dbReference type="InterPro" id="IPR018191">
    <property type="entry name" value="4-OT"/>
</dbReference>
<evidence type="ECO:0000256" key="2">
    <source>
        <dbReference type="ARBA" id="ARBA00023235"/>
    </source>
</evidence>
<keyword evidence="2 4" id="KW-0413">Isomerase</keyword>
<feature type="domain" description="4-oxalocrotonate tautomerase-like" evidence="5">
    <location>
        <begin position="5"/>
        <end position="63"/>
    </location>
</feature>
<evidence type="ECO:0000256" key="1">
    <source>
        <dbReference type="ARBA" id="ARBA00006723"/>
    </source>
</evidence>
<evidence type="ECO:0000256" key="4">
    <source>
        <dbReference type="RuleBase" id="RU362032"/>
    </source>
</evidence>
<dbReference type="PANTHER" id="PTHR35530">
    <property type="entry name" value="TAUTOMERASE-RELATED"/>
    <property type="match status" value="1"/>
</dbReference>
<comment type="similarity">
    <text evidence="1 4">Belongs to the 4-oxalocrotonate tautomerase family.</text>
</comment>
<dbReference type="EC" id="5.3.2.-" evidence="4"/>
<protein>
    <recommendedName>
        <fullName evidence="4">Tautomerase</fullName>
        <ecNumber evidence="4">5.3.2.-</ecNumber>
    </recommendedName>
</protein>
<dbReference type="GO" id="GO:0016853">
    <property type="term" value="F:isomerase activity"/>
    <property type="evidence" value="ECO:0007669"/>
    <property type="project" value="UniProtKB-UniRule"/>
</dbReference>
<dbReference type="STRING" id="86105.NF27_EY00940"/>
<keyword evidence="7" id="KW-1185">Reference proteome</keyword>
<feature type="active site" description="Proton acceptor; via imino nitrogen" evidence="3">
    <location>
        <position position="5"/>
    </location>
</feature>
<dbReference type="SUPFAM" id="SSF55331">
    <property type="entry name" value="Tautomerase/MIF"/>
    <property type="match status" value="1"/>
</dbReference>
<reference evidence="6 7" key="1">
    <citation type="submission" date="2014-11" db="EMBL/GenBank/DDBJ databases">
        <title>A Rickettsiales Symbiont of Amoebae With Ancient Features.</title>
        <authorList>
            <person name="Schulz F."/>
            <person name="Martijn J."/>
            <person name="Wascher F."/>
            <person name="Kostanjsek R."/>
            <person name="Ettema T.J."/>
            <person name="Horn M."/>
        </authorList>
    </citation>
    <scope>NUCLEOTIDE SEQUENCE [LARGE SCALE GENOMIC DNA]</scope>
    <source>
        <strain evidence="6 7">UWC36</strain>
    </source>
</reference>
<dbReference type="NCBIfam" id="TIGR00013">
    <property type="entry name" value="taut"/>
    <property type="match status" value="1"/>
</dbReference>
<evidence type="ECO:0000313" key="6">
    <source>
        <dbReference type="EMBL" id="KIE04998.1"/>
    </source>
</evidence>
<dbReference type="EMBL" id="JSWE01000124">
    <property type="protein sequence ID" value="KIE04998.1"/>
    <property type="molecule type" value="Genomic_DNA"/>
</dbReference>
<dbReference type="Pfam" id="PF01361">
    <property type="entry name" value="Tautomerase"/>
    <property type="match status" value="1"/>
</dbReference>
<accession>A0A0C1QLP9</accession>
<name>A0A0C1QLP9_9RICK</name>
<gene>
    <name evidence="6" type="ORF">NF27_EY00940</name>
</gene>
<organism evidence="6 7">
    <name type="scientific">Candidatus Jidaibacter acanthamoebae</name>
    <dbReference type="NCBI Taxonomy" id="86105"/>
    <lineage>
        <taxon>Bacteria</taxon>
        <taxon>Pseudomonadati</taxon>
        <taxon>Pseudomonadota</taxon>
        <taxon>Alphaproteobacteria</taxon>
        <taxon>Rickettsiales</taxon>
        <taxon>Candidatus Midichloriaceae</taxon>
        <taxon>Candidatus Jidaibacter</taxon>
    </lineage>
</organism>
<comment type="caution">
    <text evidence="6">The sequence shown here is derived from an EMBL/GenBank/DDBJ whole genome shotgun (WGS) entry which is preliminary data.</text>
</comment>
<dbReference type="Gene3D" id="3.30.429.10">
    <property type="entry name" value="Macrophage Migration Inhibitory Factor"/>
    <property type="match status" value="1"/>
</dbReference>
<sequence length="71" mass="8107">MKYMPVLVVNMMEGRTDDQKRSLVENVTNAVCESLKCESHKVKIIINEMPGNGYAIGGKLMQDTDEKYKKR</sequence>
<dbReference type="NCBIfam" id="NF002571">
    <property type="entry name" value="PRK02220.1"/>
    <property type="match status" value="1"/>
</dbReference>
<proteinExistence type="inferred from homology"/>